<evidence type="ECO:0000256" key="5">
    <source>
        <dbReference type="SAM" id="MobiDB-lite"/>
    </source>
</evidence>
<feature type="region of interest" description="Disordered" evidence="5">
    <location>
        <begin position="86"/>
        <end position="124"/>
    </location>
</feature>
<dbReference type="InterPro" id="IPR001623">
    <property type="entry name" value="DnaJ_domain"/>
</dbReference>
<evidence type="ECO:0000256" key="6">
    <source>
        <dbReference type="SAM" id="Phobius"/>
    </source>
</evidence>
<reference evidence="8" key="1">
    <citation type="submission" date="2023-03" db="UniProtKB">
        <authorList>
            <consortium name="EnsemblPlants"/>
        </authorList>
    </citation>
    <scope>IDENTIFICATION</scope>
</reference>
<evidence type="ECO:0000313" key="8">
    <source>
        <dbReference type="EnsemblPlants" id="MELO3C021324.2.1"/>
    </source>
</evidence>
<dbReference type="InterPro" id="IPR036869">
    <property type="entry name" value="J_dom_sf"/>
</dbReference>
<comment type="subcellular location">
    <subcellularLocation>
        <location evidence="1">Membrane</location>
        <topology evidence="1">Single-pass membrane protein</topology>
    </subcellularLocation>
</comment>
<evidence type="ECO:0000259" key="7">
    <source>
        <dbReference type="PROSITE" id="PS50076"/>
    </source>
</evidence>
<dbReference type="PRINTS" id="PR00625">
    <property type="entry name" value="JDOMAIN"/>
</dbReference>
<gene>
    <name evidence="8" type="primary">103497848</name>
</gene>
<dbReference type="CDD" id="cd06257">
    <property type="entry name" value="DnaJ"/>
    <property type="match status" value="1"/>
</dbReference>
<proteinExistence type="predicted"/>
<protein>
    <recommendedName>
        <fullName evidence="7">J domain-containing protein</fullName>
    </recommendedName>
</protein>
<feature type="transmembrane region" description="Helical" evidence="6">
    <location>
        <begin position="130"/>
        <end position="149"/>
    </location>
</feature>
<organism evidence="8">
    <name type="scientific">Cucumis melo</name>
    <name type="common">Muskmelon</name>
    <dbReference type="NCBI Taxonomy" id="3656"/>
    <lineage>
        <taxon>Eukaryota</taxon>
        <taxon>Viridiplantae</taxon>
        <taxon>Streptophyta</taxon>
        <taxon>Embryophyta</taxon>
        <taxon>Tracheophyta</taxon>
        <taxon>Spermatophyta</taxon>
        <taxon>Magnoliopsida</taxon>
        <taxon>eudicotyledons</taxon>
        <taxon>Gunneridae</taxon>
        <taxon>Pentapetalae</taxon>
        <taxon>rosids</taxon>
        <taxon>fabids</taxon>
        <taxon>Cucurbitales</taxon>
        <taxon>Cucurbitaceae</taxon>
        <taxon>Benincaseae</taxon>
        <taxon>Cucumis</taxon>
    </lineage>
</organism>
<dbReference type="InterPro" id="IPR051100">
    <property type="entry name" value="DnaJ_subfamily_B/C"/>
</dbReference>
<dbReference type="SUPFAM" id="SSF46565">
    <property type="entry name" value="Chaperone J-domain"/>
    <property type="match status" value="1"/>
</dbReference>
<feature type="compositionally biased region" description="Basic and acidic residues" evidence="5">
    <location>
        <begin position="97"/>
        <end position="108"/>
    </location>
</feature>
<dbReference type="InterPro" id="IPR015399">
    <property type="entry name" value="DUF1977_DnaJ-like"/>
</dbReference>
<dbReference type="Pfam" id="PF09320">
    <property type="entry name" value="DUF1977"/>
    <property type="match status" value="1"/>
</dbReference>
<feature type="domain" description="J" evidence="7">
    <location>
        <begin position="15"/>
        <end position="79"/>
    </location>
</feature>
<evidence type="ECO:0000256" key="2">
    <source>
        <dbReference type="ARBA" id="ARBA00022692"/>
    </source>
</evidence>
<accession>A0A9I9DPS8</accession>
<dbReference type="PROSITE" id="PS50076">
    <property type="entry name" value="DNAJ_2"/>
    <property type="match status" value="1"/>
</dbReference>
<sequence>MEHVQLIRQIKTTKCHYKILGVKNNSSAEEIKRAYKKLCLKVHPDKNKAPGSAEAFNKVNKAFRCLSDDILRRKYDHTALVDQYQYNQQQKVRHRRSEMNHDSSENKIDPNGGRKSQQRTEKSDGGGPKFFIILLMLLLLIYLLAYMPFREPDYSLHQNLSYSIPMATEKHGVEFFVKSSNFDVRYPLGSPARAEIENSVIRDYRNLVSRYCDVELQRLQWNKNLPTPHCAKLNNLEVA</sequence>
<dbReference type="PANTHER" id="PTHR43908:SF5">
    <property type="entry name" value="CHAPERONE PROTEIN DNAJ 49"/>
    <property type="match status" value="1"/>
</dbReference>
<evidence type="ECO:0000256" key="3">
    <source>
        <dbReference type="ARBA" id="ARBA00022989"/>
    </source>
</evidence>
<name>A0A9I9DPS8_CUCME</name>
<dbReference type="SMART" id="SM00271">
    <property type="entry name" value="DnaJ"/>
    <property type="match status" value="1"/>
</dbReference>
<dbReference type="EnsemblPlants" id="MELO3C021324.2.1">
    <property type="protein sequence ID" value="MELO3C021324.2.1"/>
    <property type="gene ID" value="MELO3C021324.2"/>
</dbReference>
<keyword evidence="3 6" id="KW-1133">Transmembrane helix</keyword>
<dbReference type="RefSeq" id="XP_008458438.2">
    <property type="nucleotide sequence ID" value="XM_008460216.3"/>
</dbReference>
<evidence type="ECO:0000256" key="4">
    <source>
        <dbReference type="ARBA" id="ARBA00023136"/>
    </source>
</evidence>
<dbReference type="Pfam" id="PF00226">
    <property type="entry name" value="DnaJ"/>
    <property type="match status" value="1"/>
</dbReference>
<evidence type="ECO:0000256" key="1">
    <source>
        <dbReference type="ARBA" id="ARBA00004167"/>
    </source>
</evidence>
<dbReference type="PANTHER" id="PTHR43908">
    <property type="entry name" value="AT29763P-RELATED"/>
    <property type="match status" value="1"/>
</dbReference>
<keyword evidence="4 6" id="KW-0472">Membrane</keyword>
<dbReference type="eggNOG" id="KOG0714">
    <property type="taxonomic scope" value="Eukaryota"/>
</dbReference>
<dbReference type="Gene3D" id="1.10.287.110">
    <property type="entry name" value="DnaJ domain"/>
    <property type="match status" value="1"/>
</dbReference>
<keyword evidence="2 6" id="KW-0812">Transmembrane</keyword>